<accession>A0ABR4KRS4</accession>
<name>A0ABR4KRS4_9EURO</name>
<feature type="compositionally biased region" description="Polar residues" evidence="1">
    <location>
        <begin position="1"/>
        <end position="18"/>
    </location>
</feature>
<dbReference type="Proteomes" id="UP001610446">
    <property type="component" value="Unassembled WGS sequence"/>
</dbReference>
<feature type="region of interest" description="Disordered" evidence="1">
    <location>
        <begin position="1"/>
        <end position="44"/>
    </location>
</feature>
<evidence type="ECO:0000313" key="2">
    <source>
        <dbReference type="EMBL" id="KAL2854973.1"/>
    </source>
</evidence>
<sequence length="286" mass="32665">MPSNATLLMDVLSSNPPATRTRHNRKHQASQYTPQHRNTHQNDDTYSIADEGEEVIFELDEAALSKLPLHLQNNMREIQAERVHRLQKEHKQNLHRRVRKYGDSNGSVSEIYAEKWYQNMLAKVAATRELEARTMNEADHGIARPVGISWCPVRHEWAPKSVSSGVSRGRGRAMPMPVSVPSDTCVAGLRDASGFPRGCLPCAETCASRGYYVASCKGRRESSYSSYMPWRCAGPYSVYEARAEEKFWKREGRFSHNSRKKCISYISDVCDRIRMRFQRAKRGLSK</sequence>
<evidence type="ECO:0000313" key="3">
    <source>
        <dbReference type="Proteomes" id="UP001610446"/>
    </source>
</evidence>
<protein>
    <submittedName>
        <fullName evidence="2">Uncharacterized protein</fullName>
    </submittedName>
</protein>
<dbReference type="EMBL" id="JBFXLU010000012">
    <property type="protein sequence ID" value="KAL2854973.1"/>
    <property type="molecule type" value="Genomic_DNA"/>
</dbReference>
<reference evidence="2 3" key="1">
    <citation type="submission" date="2024-07" db="EMBL/GenBank/DDBJ databases">
        <title>Section-level genome sequencing and comparative genomics of Aspergillus sections Usti and Cavernicolus.</title>
        <authorList>
            <consortium name="Lawrence Berkeley National Laboratory"/>
            <person name="Nybo J.L."/>
            <person name="Vesth T.C."/>
            <person name="Theobald S."/>
            <person name="Frisvad J.C."/>
            <person name="Larsen T.O."/>
            <person name="Kjaerboelling I."/>
            <person name="Rothschild-Mancinelli K."/>
            <person name="Lyhne E.K."/>
            <person name="Kogle M.E."/>
            <person name="Barry K."/>
            <person name="Clum A."/>
            <person name="Na H."/>
            <person name="Ledsgaard L."/>
            <person name="Lin J."/>
            <person name="Lipzen A."/>
            <person name="Kuo A."/>
            <person name="Riley R."/>
            <person name="Mondo S."/>
            <person name="Labutti K."/>
            <person name="Haridas S."/>
            <person name="Pangalinan J."/>
            <person name="Salamov A.A."/>
            <person name="Simmons B.A."/>
            <person name="Magnuson J.K."/>
            <person name="Chen J."/>
            <person name="Drula E."/>
            <person name="Henrissat B."/>
            <person name="Wiebenga A."/>
            <person name="Lubbers R.J."/>
            <person name="Gomes A.C."/>
            <person name="Makela M.R."/>
            <person name="Stajich J."/>
            <person name="Grigoriev I.V."/>
            <person name="Mortensen U.H."/>
            <person name="De Vries R.P."/>
            <person name="Baker S.E."/>
            <person name="Andersen M.R."/>
        </authorList>
    </citation>
    <scope>NUCLEOTIDE SEQUENCE [LARGE SCALE GENOMIC DNA]</scope>
    <source>
        <strain evidence="2 3">CBS 123904</strain>
    </source>
</reference>
<evidence type="ECO:0000256" key="1">
    <source>
        <dbReference type="SAM" id="MobiDB-lite"/>
    </source>
</evidence>
<organism evidence="2 3">
    <name type="scientific">Aspergillus pseudoustus</name>
    <dbReference type="NCBI Taxonomy" id="1810923"/>
    <lineage>
        <taxon>Eukaryota</taxon>
        <taxon>Fungi</taxon>
        <taxon>Dikarya</taxon>
        <taxon>Ascomycota</taxon>
        <taxon>Pezizomycotina</taxon>
        <taxon>Eurotiomycetes</taxon>
        <taxon>Eurotiomycetidae</taxon>
        <taxon>Eurotiales</taxon>
        <taxon>Aspergillaceae</taxon>
        <taxon>Aspergillus</taxon>
        <taxon>Aspergillus subgen. Nidulantes</taxon>
    </lineage>
</organism>
<keyword evidence="3" id="KW-1185">Reference proteome</keyword>
<comment type="caution">
    <text evidence="2">The sequence shown here is derived from an EMBL/GenBank/DDBJ whole genome shotgun (WGS) entry which is preliminary data.</text>
</comment>
<gene>
    <name evidence="2" type="ORF">BJY01DRAFT_204704</name>
</gene>
<proteinExistence type="predicted"/>